<dbReference type="Pfam" id="PF07691">
    <property type="entry name" value="PA14"/>
    <property type="match status" value="2"/>
</dbReference>
<gene>
    <name evidence="3" type="ORF">F4Y42_16345</name>
</gene>
<name>A0A6B0YX67_9CHLR</name>
<dbReference type="EMBL" id="VXRG01000131">
    <property type="protein sequence ID" value="MXY95011.1"/>
    <property type="molecule type" value="Genomic_DNA"/>
</dbReference>
<dbReference type="AlphaFoldDB" id="A0A6B0YX67"/>
<reference evidence="3" key="1">
    <citation type="submission" date="2019-09" db="EMBL/GenBank/DDBJ databases">
        <title>Characterisation of the sponge microbiome using genome-centric metagenomics.</title>
        <authorList>
            <person name="Engelberts J.P."/>
            <person name="Robbins S.J."/>
            <person name="De Goeij J.M."/>
            <person name="Aranda M."/>
            <person name="Bell S.C."/>
            <person name="Webster N.S."/>
        </authorList>
    </citation>
    <scope>NUCLEOTIDE SEQUENCE</scope>
    <source>
        <strain evidence="3">SB0664_bin_27</strain>
    </source>
</reference>
<feature type="domain" description="PA14" evidence="2">
    <location>
        <begin position="209"/>
        <end position="344"/>
    </location>
</feature>
<feature type="compositionally biased region" description="Low complexity" evidence="1">
    <location>
        <begin position="469"/>
        <end position="511"/>
    </location>
</feature>
<feature type="compositionally biased region" description="Low complexity" evidence="1">
    <location>
        <begin position="541"/>
        <end position="551"/>
    </location>
</feature>
<feature type="region of interest" description="Disordered" evidence="1">
    <location>
        <begin position="461"/>
        <end position="551"/>
    </location>
</feature>
<dbReference type="InterPro" id="IPR011658">
    <property type="entry name" value="PA14_dom"/>
</dbReference>
<dbReference type="InterPro" id="IPR037524">
    <property type="entry name" value="PA14/GLEYA"/>
</dbReference>
<comment type="caution">
    <text evidence="3">The sequence shown here is derived from an EMBL/GenBank/DDBJ whole genome shotgun (WGS) entry which is preliminary data.</text>
</comment>
<dbReference type="SUPFAM" id="SSF56988">
    <property type="entry name" value="Anthrax protective antigen"/>
    <property type="match status" value="2"/>
</dbReference>
<evidence type="ECO:0000256" key="1">
    <source>
        <dbReference type="SAM" id="MobiDB-lite"/>
    </source>
</evidence>
<evidence type="ECO:0000259" key="2">
    <source>
        <dbReference type="PROSITE" id="PS51820"/>
    </source>
</evidence>
<dbReference type="Gene3D" id="3.90.182.10">
    <property type="entry name" value="Toxin - Anthrax Protective Antigen,domain 1"/>
    <property type="match status" value="1"/>
</dbReference>
<dbReference type="Gene3D" id="2.60.120.260">
    <property type="entry name" value="Galactose-binding domain-like"/>
    <property type="match status" value="1"/>
</dbReference>
<dbReference type="PROSITE" id="PS51820">
    <property type="entry name" value="PA14"/>
    <property type="match status" value="2"/>
</dbReference>
<feature type="compositionally biased region" description="Low complexity" evidence="1">
    <location>
        <begin position="165"/>
        <end position="200"/>
    </location>
</feature>
<feature type="region of interest" description="Disordered" evidence="1">
    <location>
        <begin position="165"/>
        <end position="206"/>
    </location>
</feature>
<sequence>MKTVNPLSGTTHRLVAQHLTPVRCSLLALIALVVSACTPTGYSPPVGVPTRAVVESTSGEPTISISPTSGSAGVYVQVTGENWPVGSLVLIALRDERGRSGILAASTADTAGTISTGFLYPISPRWLDAGTHTVLAYTSDGKQEATALFQTGDDVEVTETDAAAATADTTTAQEAETATPTPTPTLTVTPTSTPSATPTLTPVPTPTPLIITDWRGDYWNNPNQSGPSVLTRNDLVIFFNWEEGAAASNLGVDHFSARWQRTLNFEAGIYRFNVEVDDGFRLYIDNVLVLDEWEEGAARTYTVDVPLSTGFHTIQVDYFESTGVALMRFWWERNNSFSGWKGEYFGNRGLQGNPVVVRDEPQIDFNWGEGRPATNLPADHFSARWQRRVSFEPGTYRFFLRIDDGARVYLDSQLILDAWEDGADRTVNVDVTLPAGERSLQVEFFESSGVARINFWWQLAPTPTPTPTPTEALEPTATETPTPTETPESAPAETPTPTETPESAPAETPTPTETPEPVPTETPTETPDSDTPPPITDPEDATATPTPTQDT</sequence>
<organism evidence="3">
    <name type="scientific">Caldilineaceae bacterium SB0664_bin_27</name>
    <dbReference type="NCBI Taxonomy" id="2605260"/>
    <lineage>
        <taxon>Bacteria</taxon>
        <taxon>Bacillati</taxon>
        <taxon>Chloroflexota</taxon>
        <taxon>Caldilineae</taxon>
        <taxon>Caldilineales</taxon>
        <taxon>Caldilineaceae</taxon>
    </lineage>
</organism>
<proteinExistence type="predicted"/>
<feature type="domain" description="PA14" evidence="2">
    <location>
        <begin position="335"/>
        <end position="472"/>
    </location>
</feature>
<evidence type="ECO:0000313" key="3">
    <source>
        <dbReference type="EMBL" id="MXY95011.1"/>
    </source>
</evidence>
<accession>A0A6B0YX67</accession>
<protein>
    <recommendedName>
        <fullName evidence="2">PA14 domain-containing protein</fullName>
    </recommendedName>
</protein>
<dbReference type="SMART" id="SM00758">
    <property type="entry name" value="PA14"/>
    <property type="match status" value="2"/>
</dbReference>